<comment type="similarity">
    <text evidence="1">Belongs to the PITHD1 family.</text>
</comment>
<comment type="caution">
    <text evidence="3">The sequence shown here is derived from an EMBL/GenBank/DDBJ whole genome shotgun (WGS) entry which is preliminary data.</text>
</comment>
<dbReference type="EMBL" id="JBJKFK010000834">
    <property type="protein sequence ID" value="KAL3315072.1"/>
    <property type="molecule type" value="Genomic_DNA"/>
</dbReference>
<feature type="domain" description="PITH" evidence="2">
    <location>
        <begin position="16"/>
        <end position="187"/>
    </location>
</feature>
<accession>A0ABD2Q7B6</accession>
<dbReference type="Gene3D" id="2.60.120.470">
    <property type="entry name" value="PITH domain"/>
    <property type="match status" value="1"/>
</dbReference>
<reference evidence="3 4" key="1">
    <citation type="submission" date="2024-11" db="EMBL/GenBank/DDBJ databases">
        <title>Adaptive evolution of stress response genes in parasites aligns with host niche diversity.</title>
        <authorList>
            <person name="Hahn C."/>
            <person name="Resl P."/>
        </authorList>
    </citation>
    <scope>NUCLEOTIDE SEQUENCE [LARGE SCALE GENOMIC DNA]</scope>
    <source>
        <strain evidence="3">EGGRZ-B1_66</strain>
        <tissue evidence="3">Body</tissue>
    </source>
</reference>
<protein>
    <submittedName>
        <fullName evidence="3">PITH domain-containing protein 1</fullName>
    </submittedName>
</protein>
<dbReference type="SUPFAM" id="SSF49785">
    <property type="entry name" value="Galactose-binding domain-like"/>
    <property type="match status" value="1"/>
</dbReference>
<dbReference type="PANTHER" id="PTHR12175:SF1">
    <property type="entry name" value="PITH DOMAIN-CONTAINING PROTEIN 1"/>
    <property type="match status" value="1"/>
</dbReference>
<evidence type="ECO:0000313" key="4">
    <source>
        <dbReference type="Proteomes" id="UP001626550"/>
    </source>
</evidence>
<name>A0ABD2Q7B6_9PLAT</name>
<dbReference type="Pfam" id="PF06201">
    <property type="entry name" value="PITH"/>
    <property type="match status" value="1"/>
</dbReference>
<dbReference type="AlphaFoldDB" id="A0ABD2Q7B6"/>
<evidence type="ECO:0000313" key="3">
    <source>
        <dbReference type="EMBL" id="KAL3315072.1"/>
    </source>
</evidence>
<sequence>MPGSSHSCCGNVCDHIHESSEFEALSLLSSIDVNNISCLNEKINESGKTVFKPHNDRDSIDKFVESDADVELLFNIPFTGIVKLTGITIASTEDGSHPKEVFLYKDRENMSFDSIPDKSDKDLQLAQTCEYPMFKLEQTRFSSIKHLSIYVKGNYGAESTRIHYIGLFGSFLSPFRNPVVITNYEVTPNITDHKHIIDQTNSSFIS</sequence>
<dbReference type="PANTHER" id="PTHR12175">
    <property type="entry name" value="AD039 HT014 THIOREDOXIN FAMILY TRP26"/>
    <property type="match status" value="1"/>
</dbReference>
<organism evidence="3 4">
    <name type="scientific">Cichlidogyrus casuarinus</name>
    <dbReference type="NCBI Taxonomy" id="1844966"/>
    <lineage>
        <taxon>Eukaryota</taxon>
        <taxon>Metazoa</taxon>
        <taxon>Spiralia</taxon>
        <taxon>Lophotrochozoa</taxon>
        <taxon>Platyhelminthes</taxon>
        <taxon>Monogenea</taxon>
        <taxon>Monopisthocotylea</taxon>
        <taxon>Dactylogyridea</taxon>
        <taxon>Ancyrocephalidae</taxon>
        <taxon>Cichlidogyrus</taxon>
    </lineage>
</organism>
<keyword evidence="4" id="KW-1185">Reference proteome</keyword>
<dbReference type="InterPro" id="IPR037047">
    <property type="entry name" value="PITH_dom_sf"/>
</dbReference>
<dbReference type="GO" id="GO:0005737">
    <property type="term" value="C:cytoplasm"/>
    <property type="evidence" value="ECO:0007669"/>
    <property type="project" value="UniProtKB-ARBA"/>
</dbReference>
<gene>
    <name evidence="3" type="primary">PITHD1</name>
    <name evidence="3" type="ORF">Ciccas_006298</name>
</gene>
<dbReference type="InterPro" id="IPR010400">
    <property type="entry name" value="PITH_dom"/>
</dbReference>
<dbReference type="PROSITE" id="PS51532">
    <property type="entry name" value="PITH"/>
    <property type="match status" value="1"/>
</dbReference>
<proteinExistence type="inferred from homology"/>
<evidence type="ECO:0000259" key="2">
    <source>
        <dbReference type="PROSITE" id="PS51532"/>
    </source>
</evidence>
<evidence type="ECO:0000256" key="1">
    <source>
        <dbReference type="ARBA" id="ARBA00025788"/>
    </source>
</evidence>
<dbReference type="Proteomes" id="UP001626550">
    <property type="component" value="Unassembled WGS sequence"/>
</dbReference>
<dbReference type="InterPro" id="IPR045099">
    <property type="entry name" value="PITH1-like"/>
</dbReference>
<dbReference type="InterPro" id="IPR008979">
    <property type="entry name" value="Galactose-bd-like_sf"/>
</dbReference>